<comment type="subcellular location">
    <subcellularLocation>
        <location evidence="1">Membrane</location>
        <topology evidence="1">Single-pass membrane protein</topology>
    </subcellularLocation>
</comment>
<gene>
    <name evidence="7" type="ORF">GCM10023183_31930</name>
</gene>
<dbReference type="SUPFAM" id="SSF74653">
    <property type="entry name" value="TolA/TonB C-terminal domain"/>
    <property type="match status" value="1"/>
</dbReference>
<dbReference type="RefSeq" id="WP_345168364.1">
    <property type="nucleotide sequence ID" value="NZ_BAABGX010000003.1"/>
</dbReference>
<comment type="caution">
    <text evidence="7">The sequence shown here is derived from an EMBL/GenBank/DDBJ whole genome shotgun (WGS) entry which is preliminary data.</text>
</comment>
<keyword evidence="3" id="KW-1133">Transmembrane helix</keyword>
<organism evidence="7 8">
    <name type="scientific">Nibribacter koreensis</name>
    <dbReference type="NCBI Taxonomy" id="1084519"/>
    <lineage>
        <taxon>Bacteria</taxon>
        <taxon>Pseudomonadati</taxon>
        <taxon>Bacteroidota</taxon>
        <taxon>Cytophagia</taxon>
        <taxon>Cytophagales</taxon>
        <taxon>Hymenobacteraceae</taxon>
        <taxon>Nibribacter</taxon>
    </lineage>
</organism>
<protein>
    <recommendedName>
        <fullName evidence="6">TonB C-terminal domain-containing protein</fullName>
    </recommendedName>
</protein>
<dbReference type="Gene3D" id="3.30.1150.10">
    <property type="match status" value="1"/>
</dbReference>
<dbReference type="InterPro" id="IPR012467">
    <property type="entry name" value="DUF1684"/>
</dbReference>
<sequence length="318" mass="36216">MKRYFPLLVLVLLPFWVQAQTSSTYHQEILKHRAQEDSVFKHGEKSPLTPEDKATFAALEYYPINEAYRVKAKFVRTANEGVFKMPTTGPRTPEYVKYGELHFSLNGQQLALNAYQNQDLMKQVQYANYLFIPFTDATTGQETYATGRYLDFAIPMGEDSVWVDFNKAYNPYCAYSDGYSCPIPPKENKLAVRIEAGVKDYKKYGKRMAVSKKMAVYPGGDQVLEDFLYRNLVIPVAVRKAHISGNVVFCFVVKPDGSLTNFEIVKSVRSDVDSAVLKAARKMPKWEPLESNEEIKMTLSLQVPRGKPHQQDLTKAAY</sequence>
<dbReference type="EMBL" id="BAABGX010000003">
    <property type="protein sequence ID" value="GAA4312741.1"/>
    <property type="molecule type" value="Genomic_DNA"/>
</dbReference>
<reference evidence="8" key="1">
    <citation type="journal article" date="2019" name="Int. J. Syst. Evol. Microbiol.">
        <title>The Global Catalogue of Microorganisms (GCM) 10K type strain sequencing project: providing services to taxonomists for standard genome sequencing and annotation.</title>
        <authorList>
            <consortium name="The Broad Institute Genomics Platform"/>
            <consortium name="The Broad Institute Genome Sequencing Center for Infectious Disease"/>
            <person name="Wu L."/>
            <person name="Ma J."/>
        </authorList>
    </citation>
    <scope>NUCLEOTIDE SEQUENCE [LARGE SCALE GENOMIC DNA]</scope>
    <source>
        <strain evidence="8">JCM 17917</strain>
    </source>
</reference>
<evidence type="ECO:0000256" key="1">
    <source>
        <dbReference type="ARBA" id="ARBA00004167"/>
    </source>
</evidence>
<dbReference type="Proteomes" id="UP001501844">
    <property type="component" value="Unassembled WGS sequence"/>
</dbReference>
<keyword evidence="4" id="KW-0472">Membrane</keyword>
<evidence type="ECO:0000256" key="3">
    <source>
        <dbReference type="ARBA" id="ARBA00022989"/>
    </source>
</evidence>
<dbReference type="InterPro" id="IPR006260">
    <property type="entry name" value="TonB/TolA_C"/>
</dbReference>
<evidence type="ECO:0000313" key="8">
    <source>
        <dbReference type="Proteomes" id="UP001501844"/>
    </source>
</evidence>
<dbReference type="Pfam" id="PF07920">
    <property type="entry name" value="DUF1684"/>
    <property type="match status" value="1"/>
</dbReference>
<evidence type="ECO:0000259" key="6">
    <source>
        <dbReference type="PROSITE" id="PS52015"/>
    </source>
</evidence>
<evidence type="ECO:0000256" key="4">
    <source>
        <dbReference type="ARBA" id="ARBA00023136"/>
    </source>
</evidence>
<dbReference type="NCBIfam" id="TIGR01352">
    <property type="entry name" value="tonB_Cterm"/>
    <property type="match status" value="1"/>
</dbReference>
<keyword evidence="2" id="KW-0812">Transmembrane</keyword>
<evidence type="ECO:0000256" key="2">
    <source>
        <dbReference type="ARBA" id="ARBA00022692"/>
    </source>
</evidence>
<accession>A0ABP8FX03</accession>
<dbReference type="InterPro" id="IPR037682">
    <property type="entry name" value="TonB_C"/>
</dbReference>
<keyword evidence="5" id="KW-0732">Signal</keyword>
<dbReference type="PANTHER" id="PTHR41913:SF1">
    <property type="entry name" value="DUF1684 DOMAIN-CONTAINING PROTEIN"/>
    <property type="match status" value="1"/>
</dbReference>
<evidence type="ECO:0000256" key="5">
    <source>
        <dbReference type="SAM" id="SignalP"/>
    </source>
</evidence>
<evidence type="ECO:0000313" key="7">
    <source>
        <dbReference type="EMBL" id="GAA4312741.1"/>
    </source>
</evidence>
<feature type="chain" id="PRO_5046612300" description="TonB C-terminal domain-containing protein" evidence="5">
    <location>
        <begin position="20"/>
        <end position="318"/>
    </location>
</feature>
<proteinExistence type="predicted"/>
<feature type="signal peptide" evidence="5">
    <location>
        <begin position="1"/>
        <end position="19"/>
    </location>
</feature>
<name>A0ABP8FX03_9BACT</name>
<dbReference type="PANTHER" id="PTHR41913">
    <property type="entry name" value="DUF1684 DOMAIN-CONTAINING PROTEIN"/>
    <property type="match status" value="1"/>
</dbReference>
<feature type="domain" description="TonB C-terminal" evidence="6">
    <location>
        <begin position="219"/>
        <end position="310"/>
    </location>
</feature>
<keyword evidence="8" id="KW-1185">Reference proteome</keyword>
<dbReference type="PROSITE" id="PS52015">
    <property type="entry name" value="TONB_CTD"/>
    <property type="match status" value="1"/>
</dbReference>
<dbReference type="Pfam" id="PF03544">
    <property type="entry name" value="TonB_C"/>
    <property type="match status" value="1"/>
</dbReference>